<keyword evidence="1" id="KW-0472">Membrane</keyword>
<dbReference type="EMBL" id="GECZ01015084">
    <property type="protein sequence ID" value="JAS54685.1"/>
    <property type="molecule type" value="Transcribed_RNA"/>
</dbReference>
<evidence type="ECO:0000256" key="1">
    <source>
        <dbReference type="SAM" id="Phobius"/>
    </source>
</evidence>
<evidence type="ECO:0000313" key="9">
    <source>
        <dbReference type="EMBL" id="JAS65997.1"/>
    </source>
</evidence>
<dbReference type="EMBL" id="GECZ01012120">
    <property type="protein sequence ID" value="JAS57649.1"/>
    <property type="molecule type" value="Transcribed_RNA"/>
</dbReference>
<dbReference type="EMBL" id="GECZ01011346">
    <property type="protein sequence ID" value="JAS58423.1"/>
    <property type="molecule type" value="Transcribed_RNA"/>
</dbReference>
<evidence type="ECO:0000313" key="6">
    <source>
        <dbReference type="EMBL" id="JAS57649.1"/>
    </source>
</evidence>
<protein>
    <submittedName>
        <fullName evidence="6">Uncharacterized protein</fullName>
    </submittedName>
</protein>
<proteinExistence type="predicted"/>
<sequence length="162" mass="18063">MSIPQLNSCCCGCSLKTGSKIIGWLSMIASIASLIMFGLALAGLYYIEEHPEKVTPENKEIFDHLPALKAAAIMMIIVHIIGCILSFILLMGVYQQKAKLVLIWVMVALTCAIIAQLVNIVQLFALYQPANIGNIIWFLLDLYFILVVYSFYREIQNVGNYA</sequence>
<feature type="transmembrane region" description="Helical" evidence="1">
    <location>
        <begin position="132"/>
        <end position="152"/>
    </location>
</feature>
<dbReference type="EMBL" id="GECZ01017572">
    <property type="protein sequence ID" value="JAS52197.1"/>
    <property type="molecule type" value="Transcribed_RNA"/>
</dbReference>
<evidence type="ECO:0000313" key="2">
    <source>
        <dbReference type="EMBL" id="JAS51734.1"/>
    </source>
</evidence>
<dbReference type="PANTHER" id="PTHR36694:SF11">
    <property type="entry name" value="LP21121P-RELATED"/>
    <property type="match status" value="1"/>
</dbReference>
<keyword evidence="1" id="KW-1133">Transmembrane helix</keyword>
<dbReference type="PANTHER" id="PTHR36694">
    <property type="entry name" value="PASIFLORA 1, ISOFORM A-RELATED"/>
    <property type="match status" value="1"/>
</dbReference>
<accession>A0A1B6G5D3</accession>
<feature type="transmembrane region" description="Helical" evidence="1">
    <location>
        <begin position="21"/>
        <end position="47"/>
    </location>
</feature>
<dbReference type="EMBL" id="GECZ01003772">
    <property type="protein sequence ID" value="JAS65997.1"/>
    <property type="molecule type" value="Transcribed_RNA"/>
</dbReference>
<evidence type="ECO:0000313" key="7">
    <source>
        <dbReference type="EMBL" id="JAS58423.1"/>
    </source>
</evidence>
<evidence type="ECO:0000313" key="5">
    <source>
        <dbReference type="EMBL" id="JAS57248.1"/>
    </source>
</evidence>
<evidence type="ECO:0000313" key="4">
    <source>
        <dbReference type="EMBL" id="JAS54685.1"/>
    </source>
</evidence>
<organism evidence="6">
    <name type="scientific">Cuerna arida</name>
    <dbReference type="NCBI Taxonomy" id="1464854"/>
    <lineage>
        <taxon>Eukaryota</taxon>
        <taxon>Metazoa</taxon>
        <taxon>Ecdysozoa</taxon>
        <taxon>Arthropoda</taxon>
        <taxon>Hexapoda</taxon>
        <taxon>Insecta</taxon>
        <taxon>Pterygota</taxon>
        <taxon>Neoptera</taxon>
        <taxon>Paraneoptera</taxon>
        <taxon>Hemiptera</taxon>
        <taxon>Auchenorrhyncha</taxon>
        <taxon>Membracoidea</taxon>
        <taxon>Cicadellidae</taxon>
        <taxon>Cicadellinae</taxon>
        <taxon>Proconiini</taxon>
        <taxon>Cuerna</taxon>
    </lineage>
</organism>
<keyword evidence="1" id="KW-0812">Transmembrane</keyword>
<dbReference type="EMBL" id="GECZ01012521">
    <property type="protein sequence ID" value="JAS57248.1"/>
    <property type="molecule type" value="Transcribed_RNA"/>
</dbReference>
<feature type="transmembrane region" description="Helical" evidence="1">
    <location>
        <begin position="101"/>
        <end position="126"/>
    </location>
</feature>
<feature type="transmembrane region" description="Helical" evidence="1">
    <location>
        <begin position="67"/>
        <end position="94"/>
    </location>
</feature>
<evidence type="ECO:0000313" key="8">
    <source>
        <dbReference type="EMBL" id="JAS63720.1"/>
    </source>
</evidence>
<gene>
    <name evidence="4" type="ORF">g.38935</name>
    <name evidence="3" type="ORF">g.38936</name>
    <name evidence="5" type="ORF">g.38937</name>
    <name evidence="8" type="ORF">g.38938</name>
    <name evidence="7" type="ORF">g.38939</name>
    <name evidence="6" type="ORF">g.38940</name>
    <name evidence="2" type="ORF">g.38941</name>
    <name evidence="9" type="ORF">g.38942</name>
</gene>
<evidence type="ECO:0000313" key="3">
    <source>
        <dbReference type="EMBL" id="JAS52197.1"/>
    </source>
</evidence>
<dbReference type="EMBL" id="GECZ01006049">
    <property type="protein sequence ID" value="JAS63720.1"/>
    <property type="molecule type" value="Transcribed_RNA"/>
</dbReference>
<dbReference type="AlphaFoldDB" id="A0A1B6G5D3"/>
<reference evidence="6" key="1">
    <citation type="submission" date="2015-11" db="EMBL/GenBank/DDBJ databases">
        <title>De novo transcriptome assembly of four potential Pierce s Disease insect vectors from Arizona vineyards.</title>
        <authorList>
            <person name="Tassone E.E."/>
        </authorList>
    </citation>
    <scope>NUCLEOTIDE SEQUENCE</scope>
</reference>
<dbReference type="EMBL" id="GECZ01018035">
    <property type="protein sequence ID" value="JAS51734.1"/>
    <property type="molecule type" value="Transcribed_RNA"/>
</dbReference>
<name>A0A1B6G5D3_9HEMI</name>